<feature type="active site" evidence="12">
    <location>
        <position position="283"/>
    </location>
</feature>
<evidence type="ECO:0000256" key="2">
    <source>
        <dbReference type="ARBA" id="ARBA00010279"/>
    </source>
</evidence>
<comment type="caution">
    <text evidence="15">The sequence shown here is derived from an EMBL/GenBank/DDBJ whole genome shotgun (WGS) entry which is preliminary data.</text>
</comment>
<evidence type="ECO:0000313" key="15">
    <source>
        <dbReference type="EMBL" id="ESK84518.1"/>
    </source>
</evidence>
<keyword evidence="6 13" id="KW-0479">Metal-binding</keyword>
<protein>
    <recommendedName>
        <fullName evidence="3">deuterolysin</fullName>
        <ecNumber evidence="3">3.4.24.39</ecNumber>
    </recommendedName>
</protein>
<keyword evidence="8" id="KW-0378">Hydrolase</keyword>
<reference evidence="15 16" key="1">
    <citation type="journal article" date="2014" name="BMC Genomics">
        <title>Genome and secretome analysis of the hemibiotrophic fungal pathogen, Moniliophthora roreri, which causes frosty pod rot disease of cacao: mechanisms of the biotrophic and necrotrophic phases.</title>
        <authorList>
            <person name="Meinhardt L.W."/>
            <person name="Costa G.G.L."/>
            <person name="Thomazella D.P.T."/>
            <person name="Teixeira P.J.P.L."/>
            <person name="Carazzolle M.F."/>
            <person name="Schuster S.C."/>
            <person name="Carlson J.E."/>
            <person name="Guiltinan M.J."/>
            <person name="Mieczkowski P."/>
            <person name="Farmer A."/>
            <person name="Ramaraj T."/>
            <person name="Crozier J."/>
            <person name="Davis R.E."/>
            <person name="Shao J."/>
            <person name="Melnick R.L."/>
            <person name="Pereira G.A.G."/>
            <person name="Bailey B.A."/>
        </authorList>
    </citation>
    <scope>NUCLEOTIDE SEQUENCE [LARGE SCALE GENOMIC DNA]</scope>
    <source>
        <strain evidence="15 16">MCA 2997</strain>
    </source>
</reference>
<evidence type="ECO:0000256" key="11">
    <source>
        <dbReference type="ARBA" id="ARBA00023145"/>
    </source>
</evidence>
<dbReference type="Pfam" id="PF02102">
    <property type="entry name" value="Peptidase_M35"/>
    <property type="match status" value="1"/>
</dbReference>
<dbReference type="GO" id="GO:0046872">
    <property type="term" value="F:metal ion binding"/>
    <property type="evidence" value="ECO:0007669"/>
    <property type="project" value="UniProtKB-KW"/>
</dbReference>
<evidence type="ECO:0000256" key="9">
    <source>
        <dbReference type="ARBA" id="ARBA00022833"/>
    </source>
</evidence>
<keyword evidence="7 14" id="KW-0732">Signal</keyword>
<evidence type="ECO:0000256" key="5">
    <source>
        <dbReference type="ARBA" id="ARBA00022685"/>
    </source>
</evidence>
<evidence type="ECO:0000256" key="13">
    <source>
        <dbReference type="PIRSR" id="PIRSR601384-2"/>
    </source>
</evidence>
<dbReference type="AlphaFoldDB" id="V2WCG6"/>
<evidence type="ECO:0000256" key="14">
    <source>
        <dbReference type="SAM" id="SignalP"/>
    </source>
</evidence>
<dbReference type="InterPro" id="IPR001384">
    <property type="entry name" value="Peptidase_M35"/>
</dbReference>
<dbReference type="KEGG" id="mrr:Moror_6137"/>
<keyword evidence="10" id="KW-0482">Metalloprotease</keyword>
<evidence type="ECO:0000256" key="12">
    <source>
        <dbReference type="PIRSR" id="PIRSR601384-1"/>
    </source>
</evidence>
<dbReference type="STRING" id="1381753.V2WCG6"/>
<organism evidence="15 16">
    <name type="scientific">Moniliophthora roreri (strain MCA 2997)</name>
    <name type="common">Cocoa frosty pod rot fungus</name>
    <name type="synonym">Crinipellis roreri</name>
    <dbReference type="NCBI Taxonomy" id="1381753"/>
    <lineage>
        <taxon>Eukaryota</taxon>
        <taxon>Fungi</taxon>
        <taxon>Dikarya</taxon>
        <taxon>Basidiomycota</taxon>
        <taxon>Agaricomycotina</taxon>
        <taxon>Agaricomycetes</taxon>
        <taxon>Agaricomycetidae</taxon>
        <taxon>Agaricales</taxon>
        <taxon>Marasmiineae</taxon>
        <taxon>Marasmiaceae</taxon>
        <taxon>Moniliophthora</taxon>
    </lineage>
</organism>
<dbReference type="PANTHER" id="PTHR37016">
    <property type="match status" value="1"/>
</dbReference>
<evidence type="ECO:0000256" key="7">
    <source>
        <dbReference type="ARBA" id="ARBA00022729"/>
    </source>
</evidence>
<evidence type="ECO:0000256" key="1">
    <source>
        <dbReference type="ARBA" id="ARBA00001187"/>
    </source>
</evidence>
<keyword evidence="4" id="KW-0645">Protease</keyword>
<gene>
    <name evidence="15" type="ORF">Moror_6137</name>
</gene>
<evidence type="ECO:0000256" key="8">
    <source>
        <dbReference type="ARBA" id="ARBA00022801"/>
    </source>
</evidence>
<comment type="cofactor">
    <cofactor evidence="13">
        <name>Zn(2+)</name>
        <dbReference type="ChEBI" id="CHEBI:29105"/>
    </cofactor>
    <text evidence="13">Binds 1 zinc ion per subunit.</text>
</comment>
<evidence type="ECO:0000313" key="16">
    <source>
        <dbReference type="Proteomes" id="UP000017559"/>
    </source>
</evidence>
<keyword evidence="5" id="KW-0165">Cleavage on pair of basic residues</keyword>
<proteinExistence type="inferred from homology"/>
<evidence type="ECO:0000256" key="10">
    <source>
        <dbReference type="ARBA" id="ARBA00023049"/>
    </source>
</evidence>
<evidence type="ECO:0000256" key="6">
    <source>
        <dbReference type="ARBA" id="ARBA00022723"/>
    </source>
</evidence>
<dbReference type="InterPro" id="IPR024079">
    <property type="entry name" value="MetalloPept_cat_dom_sf"/>
</dbReference>
<feature type="chain" id="PRO_5004710961" description="deuterolysin" evidence="14">
    <location>
        <begin position="18"/>
        <end position="316"/>
    </location>
</feature>
<dbReference type="HOGENOM" id="CLU_040830_0_0_1"/>
<dbReference type="SUPFAM" id="SSF55486">
    <property type="entry name" value="Metalloproteases ('zincins'), catalytic domain"/>
    <property type="match status" value="1"/>
</dbReference>
<keyword evidence="16" id="KW-1185">Reference proteome</keyword>
<comment type="catalytic activity">
    <reaction evidence="1">
        <text>Preferential cleavage of bonds with hydrophobic residues in P1'. Also 3-Asn-|-Gln-4 and 8-Gly-|-Ser-9 bonds in insulin B chain.</text>
        <dbReference type="EC" id="3.4.24.39"/>
    </reaction>
</comment>
<feature type="signal peptide" evidence="14">
    <location>
        <begin position="1"/>
        <end position="17"/>
    </location>
</feature>
<comment type="similarity">
    <text evidence="2">Belongs to the peptidase M35 family.</text>
</comment>
<feature type="binding site" evidence="13">
    <location>
        <position position="282"/>
    </location>
    <ligand>
        <name>Zn(2+)</name>
        <dbReference type="ChEBI" id="CHEBI:29105"/>
        <note>catalytic</note>
    </ligand>
</feature>
<dbReference type="GO" id="GO:0004222">
    <property type="term" value="F:metalloendopeptidase activity"/>
    <property type="evidence" value="ECO:0007669"/>
    <property type="project" value="InterPro"/>
</dbReference>
<dbReference type="GO" id="GO:0006508">
    <property type="term" value="P:proteolysis"/>
    <property type="evidence" value="ECO:0007669"/>
    <property type="project" value="UniProtKB-KW"/>
</dbReference>
<dbReference type="Gene3D" id="2.60.40.2970">
    <property type="match status" value="1"/>
</dbReference>
<sequence length="316" mass="33729">MLLSATFAAAIASSALANPVKRADGLSVKVTGPSSSVSSVKNLKFTAEVTNNGPEAVKVLKYGTVLDSLPTRSFTVSKDGTPVNFSGVKLSVALNNDNAYTTIEAGKTVSVTHEVASLFDFATAGTGKFSFLPNTDFRIAGVQQQVSHPAALSKASAASEAIEVEIDMPRSYTESKELASLASSYVNSNGAEDELFQAYFGGNGVSSVTGILDKVANEDDSSRTLSCVDEHDVCDGNVIAYTLVATTDIYYCDIFFDEVATDALCGGVTVNDRKIRGGTTLHEASPGSQYFWPYSYHSCTDDTRYKRHRRCDLRLP</sequence>
<keyword evidence="11" id="KW-0865">Zymogen</keyword>
<dbReference type="CDD" id="cd11008">
    <property type="entry name" value="M35_deuterolysin_like"/>
    <property type="match status" value="1"/>
</dbReference>
<dbReference type="PANTHER" id="PTHR37016:SF3">
    <property type="entry name" value="NEUTRAL PROTEASE 2-RELATED"/>
    <property type="match status" value="1"/>
</dbReference>
<dbReference type="InterPro" id="IPR050414">
    <property type="entry name" value="Fungal_M35_metalloproteases"/>
</dbReference>
<dbReference type="Proteomes" id="UP000017559">
    <property type="component" value="Unassembled WGS sequence"/>
</dbReference>
<dbReference type="EC" id="3.4.24.39" evidence="3"/>
<keyword evidence="9 13" id="KW-0862">Zinc</keyword>
<accession>V2WCG6</accession>
<dbReference type="Gene3D" id="3.40.390.10">
    <property type="entry name" value="Collagenase (Catalytic Domain)"/>
    <property type="match status" value="1"/>
</dbReference>
<dbReference type="OrthoDB" id="412874at2759"/>
<dbReference type="EMBL" id="AWSO01001288">
    <property type="protein sequence ID" value="ESK84518.1"/>
    <property type="molecule type" value="Genomic_DNA"/>
</dbReference>
<evidence type="ECO:0000256" key="4">
    <source>
        <dbReference type="ARBA" id="ARBA00022670"/>
    </source>
</evidence>
<evidence type="ECO:0000256" key="3">
    <source>
        <dbReference type="ARBA" id="ARBA00012431"/>
    </source>
</evidence>
<name>V2WCG6_MONRO</name>